<sequence length="448" mass="50446">MFNLTVEEAMRLLGVGRTRIYQLIHSGAIAAEKVGSVWLVDDASVHARMKSAPRAGRPSKRQAHCADIQEYTLMNRNHPVLSFKYDVARNAFIEAGDIQDASRAPLGLISPRGKSVSRSALAFWWAHRSIPDYRDGIAKKLNELGFDEPSQIPFKSLGLSLSDQYWIRPEFGSDVCWSDVNYFENDFDELSGPIDSADWLAEVGLDSPDNTSEGMLSKRWVCVDGVRTLLKGGTVLGQEPYNEAIATALHVRLLGAGEFVPYLLSSVGGNVVCASECFVRSDEEFIPAYYVRNVMRKPNHRNDYQHYIECCASLGVEDAELALSKMIVCDDIIANTDRHWRNFGLIRNVETLECRPAPLFDSGNGLWYEATENAVRTKNFAFRTKPFFEDANRQLRLVNDYSWFNPAALDGFVEQAREILSQNAALESRVDFICEGIERRIRHVEGML</sequence>
<dbReference type="EMBL" id="QIBX01000002">
    <property type="protein sequence ID" value="RNL41373.1"/>
    <property type="molecule type" value="Genomic_DNA"/>
</dbReference>
<gene>
    <name evidence="2" type="ORF">DMP06_01945</name>
</gene>
<dbReference type="AlphaFoldDB" id="A0A3N0B2M1"/>
<name>A0A3N0B2M1_9ACTN</name>
<evidence type="ECO:0000313" key="2">
    <source>
        <dbReference type="EMBL" id="RNL41373.1"/>
    </source>
</evidence>
<protein>
    <submittedName>
        <fullName evidence="2">DNA-binding protein</fullName>
    </submittedName>
</protein>
<evidence type="ECO:0000259" key="1">
    <source>
        <dbReference type="Pfam" id="PF12728"/>
    </source>
</evidence>
<dbReference type="NCBIfam" id="TIGR01764">
    <property type="entry name" value="excise"/>
    <property type="match status" value="1"/>
</dbReference>
<keyword evidence="3" id="KW-1185">Reference proteome</keyword>
<dbReference type="OrthoDB" id="9812605at2"/>
<keyword evidence="2" id="KW-0238">DNA-binding</keyword>
<reference evidence="3" key="1">
    <citation type="submission" date="2018-05" db="EMBL/GenBank/DDBJ databases">
        <title>Genome Sequencing of selected type strains of the family Eggerthellaceae.</title>
        <authorList>
            <person name="Danylec N."/>
            <person name="Stoll D.A."/>
            <person name="Doetsch A."/>
            <person name="Huch M."/>
        </authorList>
    </citation>
    <scope>NUCLEOTIDE SEQUENCE [LARGE SCALE GENOMIC DNA]</scope>
    <source>
        <strain evidence="3">DSM 24851</strain>
    </source>
</reference>
<proteinExistence type="predicted"/>
<dbReference type="InterPro" id="IPR041657">
    <property type="entry name" value="HTH_17"/>
</dbReference>
<accession>A0A3N0B2M1</accession>
<feature type="domain" description="Helix-turn-helix" evidence="1">
    <location>
        <begin position="4"/>
        <end position="50"/>
    </location>
</feature>
<organism evidence="2 3">
    <name type="scientific">Slackia equolifaciens</name>
    <dbReference type="NCBI Taxonomy" id="498718"/>
    <lineage>
        <taxon>Bacteria</taxon>
        <taxon>Bacillati</taxon>
        <taxon>Actinomycetota</taxon>
        <taxon>Coriobacteriia</taxon>
        <taxon>Eggerthellales</taxon>
        <taxon>Eggerthellaceae</taxon>
        <taxon>Slackia</taxon>
    </lineage>
</organism>
<dbReference type="RefSeq" id="WP_123208071.1">
    <property type="nucleotide sequence ID" value="NZ_JBHTHO010000007.1"/>
</dbReference>
<evidence type="ECO:0000313" key="3">
    <source>
        <dbReference type="Proteomes" id="UP000269591"/>
    </source>
</evidence>
<dbReference type="Pfam" id="PF12728">
    <property type="entry name" value="HTH_17"/>
    <property type="match status" value="1"/>
</dbReference>
<dbReference type="Gene3D" id="1.10.1070.20">
    <property type="match status" value="1"/>
</dbReference>
<dbReference type="Proteomes" id="UP000269591">
    <property type="component" value="Unassembled WGS sequence"/>
</dbReference>
<dbReference type="GO" id="GO:0003677">
    <property type="term" value="F:DNA binding"/>
    <property type="evidence" value="ECO:0007669"/>
    <property type="project" value="UniProtKB-KW"/>
</dbReference>
<dbReference type="InterPro" id="IPR010093">
    <property type="entry name" value="SinI_DNA-bd"/>
</dbReference>
<comment type="caution">
    <text evidence="2">The sequence shown here is derived from an EMBL/GenBank/DDBJ whole genome shotgun (WGS) entry which is preliminary data.</text>
</comment>